<protein>
    <submittedName>
        <fullName evidence="1">Uncharacterized protein</fullName>
    </submittedName>
</protein>
<name>A0A9W5UUJ0_9ACTN</name>
<evidence type="ECO:0000313" key="1">
    <source>
        <dbReference type="EMBL" id="GIJ35311.1"/>
    </source>
</evidence>
<organism evidence="1 2">
    <name type="scientific">Micromonospora sediminimaris</name>
    <dbReference type="NCBI Taxonomy" id="547162"/>
    <lineage>
        <taxon>Bacteria</taxon>
        <taxon>Bacillati</taxon>
        <taxon>Actinomycetota</taxon>
        <taxon>Actinomycetes</taxon>
        <taxon>Micromonosporales</taxon>
        <taxon>Micromonosporaceae</taxon>
        <taxon>Micromonospora</taxon>
    </lineage>
</organism>
<accession>A0A9W5UUJ0</accession>
<keyword evidence="2" id="KW-1185">Reference proteome</keyword>
<dbReference type="AlphaFoldDB" id="A0A9W5UUJ0"/>
<comment type="caution">
    <text evidence="1">The sequence shown here is derived from an EMBL/GenBank/DDBJ whole genome shotgun (WGS) entry which is preliminary data.</text>
</comment>
<dbReference type="EMBL" id="BOPD01000029">
    <property type="protein sequence ID" value="GIJ35311.1"/>
    <property type="molecule type" value="Genomic_DNA"/>
</dbReference>
<dbReference type="Proteomes" id="UP000607311">
    <property type="component" value="Unassembled WGS sequence"/>
</dbReference>
<proteinExistence type="predicted"/>
<sequence>MERIEFRTIEQELGVGMFPTLVPYLNDISLPDMVRTAELPFARREGKPNLAGSYAGLLGDSVRWPSRHYLGDPVLSWFGDGDTVLLGCTCGDWGCWPFTAMVTVAEDTVNWSGYRTGHRDWGYQELLPVTFDRLQYEEALRATVR</sequence>
<evidence type="ECO:0000313" key="2">
    <source>
        <dbReference type="Proteomes" id="UP000607311"/>
    </source>
</evidence>
<dbReference type="RefSeq" id="WP_198413154.1">
    <property type="nucleotide sequence ID" value="NZ_BOPD01000029.1"/>
</dbReference>
<gene>
    <name evidence="1" type="ORF">Vse01_44590</name>
</gene>
<reference evidence="1" key="1">
    <citation type="submission" date="2021-01" db="EMBL/GenBank/DDBJ databases">
        <title>Whole genome shotgun sequence of Verrucosispora sediminis NBRC 107745.</title>
        <authorList>
            <person name="Komaki H."/>
            <person name="Tamura T."/>
        </authorList>
    </citation>
    <scope>NUCLEOTIDE SEQUENCE</scope>
    <source>
        <strain evidence="1">NBRC 107745</strain>
    </source>
</reference>